<dbReference type="InterPro" id="IPR015590">
    <property type="entry name" value="Aldehyde_DH_dom"/>
</dbReference>
<dbReference type="InterPro" id="IPR016161">
    <property type="entry name" value="Ald_DH/histidinol_DH"/>
</dbReference>
<dbReference type="Pfam" id="PF00171">
    <property type="entry name" value="Aldedh"/>
    <property type="match status" value="1"/>
</dbReference>
<comment type="similarity">
    <text evidence="3">Belongs to the aldehyde dehydrogenase family.</text>
</comment>
<comment type="caution">
    <text evidence="5">The sequence shown here is derived from an EMBL/GenBank/DDBJ whole genome shotgun (WGS) entry which is preliminary data.</text>
</comment>
<feature type="domain" description="Aldehyde dehydrogenase" evidence="4">
    <location>
        <begin position="22"/>
        <end position="482"/>
    </location>
</feature>
<dbReference type="PROSITE" id="PS00687">
    <property type="entry name" value="ALDEHYDE_DEHYDR_GLU"/>
    <property type="match status" value="1"/>
</dbReference>
<dbReference type="SUPFAM" id="SSF53720">
    <property type="entry name" value="ALDH-like"/>
    <property type="match status" value="1"/>
</dbReference>
<feature type="active site" evidence="2">
    <location>
        <position position="255"/>
    </location>
</feature>
<evidence type="ECO:0000256" key="1">
    <source>
        <dbReference type="ARBA" id="ARBA00023002"/>
    </source>
</evidence>
<dbReference type="PANTHER" id="PTHR11699">
    <property type="entry name" value="ALDEHYDE DEHYDROGENASE-RELATED"/>
    <property type="match status" value="1"/>
</dbReference>
<accession>A0ABP7N1G4</accession>
<evidence type="ECO:0000313" key="5">
    <source>
        <dbReference type="EMBL" id="GAA3933360.1"/>
    </source>
</evidence>
<dbReference type="RefSeq" id="WP_344818412.1">
    <property type="nucleotide sequence ID" value="NZ_BAABCP010000001.1"/>
</dbReference>
<dbReference type="InterPro" id="IPR029510">
    <property type="entry name" value="Ald_DH_CS_GLU"/>
</dbReference>
<sequence>MTTAMSARSVQHFIAGAFEDSAESAPIDRSAPATDEVVSVVQAGGPVEVSRAVAAARAAFDDGPWPRMTGMERSVLIGRVADLIERDAATLAALDAEEVGKPIRLAEGDIAGAVGLWRYAASLALTMSGSTYTNNGPDFTGLVLREPIGVVGLIVPWNFPALILSQKLPFALAAGCTAIVKPSELTSSSAQHIMRLTEEAGFPRGVIGMVVGDGRAGQAIAEADGIDLVSFTGSTATGRRVLAASAGNLKKLSLELGGNAANVVFADADLEDAAAGVVFGVNFNNGECCVSQPRLLVEDAVADDFVAEVARQTALLRVGQPMDPRTDVGALIHAGHREKVTSYIDGASGDGAAVIFGGTRLTEGELGRGQFVAPTVIDRVAAGSAAFQDEIFGPVLTVTRFHDQDEAVRLANGVQYGLANSVWSKSVDTVLQVAKRLQSGTVYANTTIDAPPQMPFGGYKASGVGREMGQAGFEEFTELKSVNIRTGKRAGTFAIRAGA</sequence>
<dbReference type="EMBL" id="BAABCP010000001">
    <property type="protein sequence ID" value="GAA3933360.1"/>
    <property type="molecule type" value="Genomic_DNA"/>
</dbReference>
<keyword evidence="1 3" id="KW-0560">Oxidoreductase</keyword>
<proteinExistence type="inferred from homology"/>
<dbReference type="Proteomes" id="UP001501591">
    <property type="component" value="Unassembled WGS sequence"/>
</dbReference>
<keyword evidence="6" id="KW-1185">Reference proteome</keyword>
<organism evidence="5 6">
    <name type="scientific">Microbacterium soli</name>
    <dbReference type="NCBI Taxonomy" id="446075"/>
    <lineage>
        <taxon>Bacteria</taxon>
        <taxon>Bacillati</taxon>
        <taxon>Actinomycetota</taxon>
        <taxon>Actinomycetes</taxon>
        <taxon>Micrococcales</taxon>
        <taxon>Microbacteriaceae</taxon>
        <taxon>Microbacterium</taxon>
    </lineage>
</organism>
<protein>
    <submittedName>
        <fullName evidence="5">Aldehyde dehydrogenase family protein</fullName>
    </submittedName>
</protein>
<dbReference type="Gene3D" id="3.40.309.10">
    <property type="entry name" value="Aldehyde Dehydrogenase, Chain A, domain 2"/>
    <property type="match status" value="1"/>
</dbReference>
<evidence type="ECO:0000256" key="3">
    <source>
        <dbReference type="RuleBase" id="RU003345"/>
    </source>
</evidence>
<evidence type="ECO:0000259" key="4">
    <source>
        <dbReference type="Pfam" id="PF00171"/>
    </source>
</evidence>
<dbReference type="Gene3D" id="3.40.605.10">
    <property type="entry name" value="Aldehyde Dehydrogenase, Chain A, domain 1"/>
    <property type="match status" value="1"/>
</dbReference>
<dbReference type="InterPro" id="IPR016163">
    <property type="entry name" value="Ald_DH_C"/>
</dbReference>
<evidence type="ECO:0000313" key="6">
    <source>
        <dbReference type="Proteomes" id="UP001501591"/>
    </source>
</evidence>
<reference evidence="6" key="1">
    <citation type="journal article" date="2019" name="Int. J. Syst. Evol. Microbiol.">
        <title>The Global Catalogue of Microorganisms (GCM) 10K type strain sequencing project: providing services to taxonomists for standard genome sequencing and annotation.</title>
        <authorList>
            <consortium name="The Broad Institute Genomics Platform"/>
            <consortium name="The Broad Institute Genome Sequencing Center for Infectious Disease"/>
            <person name="Wu L."/>
            <person name="Ma J."/>
        </authorList>
    </citation>
    <scope>NUCLEOTIDE SEQUENCE [LARGE SCALE GENOMIC DNA]</scope>
    <source>
        <strain evidence="6">JCM 17024</strain>
    </source>
</reference>
<name>A0ABP7N1G4_9MICO</name>
<dbReference type="InterPro" id="IPR016162">
    <property type="entry name" value="Ald_DH_N"/>
</dbReference>
<gene>
    <name evidence="5" type="ORF">GCM10022383_09900</name>
</gene>
<evidence type="ECO:0000256" key="2">
    <source>
        <dbReference type="PROSITE-ProRule" id="PRU10007"/>
    </source>
</evidence>